<comment type="caution">
    <text evidence="1">The sequence shown here is derived from an EMBL/GenBank/DDBJ whole genome shotgun (WGS) entry which is preliminary data.</text>
</comment>
<protein>
    <submittedName>
        <fullName evidence="1">Uncharacterized protein</fullName>
    </submittedName>
</protein>
<dbReference type="EMBL" id="CM034399">
    <property type="protein sequence ID" value="KAJ0176390.1"/>
    <property type="molecule type" value="Genomic_DNA"/>
</dbReference>
<name>A0ACC1CY44_9NEOP</name>
<gene>
    <name evidence="1" type="ORF">K1T71_007569</name>
</gene>
<reference evidence="1 2" key="1">
    <citation type="journal article" date="2021" name="Front. Genet.">
        <title>Chromosome-Level Genome Assembly Reveals Significant Gene Expansion in the Toll and IMD Signaling Pathways of Dendrolimus kikuchii.</title>
        <authorList>
            <person name="Zhou J."/>
            <person name="Wu P."/>
            <person name="Xiong Z."/>
            <person name="Liu N."/>
            <person name="Zhao N."/>
            <person name="Ji M."/>
            <person name="Qiu Y."/>
            <person name="Yang B."/>
        </authorList>
    </citation>
    <scope>NUCLEOTIDE SEQUENCE [LARGE SCALE GENOMIC DNA]</scope>
    <source>
        <strain evidence="1">Ann1</strain>
    </source>
</reference>
<sequence>MAIRIRQVPRPPAHDRRHIMLFRRKRRISTELESAVEGLVQRIVDGAGQKDPRFRCCHLIALHRGKKMRSRSLEYLVTLDSLPILNTNEECRLQDGPVGYAKVKLSGKEADKWEEFLTPSGYLCRDKIIERWVELIARCANARGGGGSRILCARAAQQAQPYHYCYLERATNQQTGTDRRLAIVEGAAWVMVRVGAGEAEAKLMLGVRVDGCSPEAYTTRIPITHPLALLHYTSGQGGYYAVAVGPPSSIVSAERATTWQLWHPALEASLDAHTSEVSTVARIAGALNNLIDKMREGVYQGTLRVLSRYLSSCALRRRLDRCAIYPHSAARCCVSAHAAHHLLLILDS</sequence>
<keyword evidence="2" id="KW-1185">Reference proteome</keyword>
<evidence type="ECO:0000313" key="1">
    <source>
        <dbReference type="EMBL" id="KAJ0176390.1"/>
    </source>
</evidence>
<organism evidence="1 2">
    <name type="scientific">Dendrolimus kikuchii</name>
    <dbReference type="NCBI Taxonomy" id="765133"/>
    <lineage>
        <taxon>Eukaryota</taxon>
        <taxon>Metazoa</taxon>
        <taxon>Ecdysozoa</taxon>
        <taxon>Arthropoda</taxon>
        <taxon>Hexapoda</taxon>
        <taxon>Insecta</taxon>
        <taxon>Pterygota</taxon>
        <taxon>Neoptera</taxon>
        <taxon>Endopterygota</taxon>
        <taxon>Lepidoptera</taxon>
        <taxon>Glossata</taxon>
        <taxon>Ditrysia</taxon>
        <taxon>Bombycoidea</taxon>
        <taxon>Lasiocampidae</taxon>
        <taxon>Dendrolimus</taxon>
    </lineage>
</organism>
<accession>A0ACC1CY44</accession>
<evidence type="ECO:0000313" key="2">
    <source>
        <dbReference type="Proteomes" id="UP000824533"/>
    </source>
</evidence>
<proteinExistence type="predicted"/>
<dbReference type="Proteomes" id="UP000824533">
    <property type="component" value="Linkage Group LG13"/>
</dbReference>